<dbReference type="AlphaFoldDB" id="A0A556CJR5"/>
<dbReference type="EMBL" id="VLTK01000003">
    <property type="protein sequence ID" value="TSI17669.1"/>
    <property type="molecule type" value="Genomic_DNA"/>
</dbReference>
<evidence type="ECO:0000313" key="2">
    <source>
        <dbReference type="Proteomes" id="UP000316406"/>
    </source>
</evidence>
<dbReference type="RefSeq" id="WP_143921585.1">
    <property type="nucleotide sequence ID" value="NZ_VLTK01000003.1"/>
</dbReference>
<sequence length="176" mass="19290">MRYDGAMLQESAAPTTVRMFPDYADTVLWLVYPVDYEDTALSPGLIRELETWERSYYETLDADFNWKSPEDAQAFTKTGIDLAGLVANELGEEFIVEFASYEIAAPTYTAHSRRRADNVGAATAFSAIAEELEAEQERVTQLAAEAGPNAEWAACAPLAGDVLPLGGNAPQTEDRD</sequence>
<reference evidence="1 2" key="1">
    <citation type="submission" date="2019-07" db="EMBL/GenBank/DDBJ databases">
        <title>Draft genome sequence of Brevibacterium aurantiacum XU54 isolated from Xinjiang China.</title>
        <authorList>
            <person name="Xu X."/>
        </authorList>
    </citation>
    <scope>NUCLEOTIDE SEQUENCE [LARGE SCALE GENOMIC DNA]</scope>
    <source>
        <strain evidence="1 2">XU54</strain>
    </source>
</reference>
<gene>
    <name evidence="1" type="ORF">FO013_05545</name>
</gene>
<protein>
    <submittedName>
        <fullName evidence="1">Uncharacterized protein</fullName>
    </submittedName>
</protein>
<organism evidence="1 2">
    <name type="scientific">Brevibacterium aurantiacum</name>
    <dbReference type="NCBI Taxonomy" id="273384"/>
    <lineage>
        <taxon>Bacteria</taxon>
        <taxon>Bacillati</taxon>
        <taxon>Actinomycetota</taxon>
        <taxon>Actinomycetes</taxon>
        <taxon>Micrococcales</taxon>
        <taxon>Brevibacteriaceae</taxon>
        <taxon>Brevibacterium</taxon>
    </lineage>
</organism>
<comment type="caution">
    <text evidence="1">The sequence shown here is derived from an EMBL/GenBank/DDBJ whole genome shotgun (WGS) entry which is preliminary data.</text>
</comment>
<accession>A0A556CJR5</accession>
<proteinExistence type="predicted"/>
<dbReference type="OrthoDB" id="5123002at2"/>
<keyword evidence="2" id="KW-1185">Reference proteome</keyword>
<dbReference type="Proteomes" id="UP000316406">
    <property type="component" value="Unassembled WGS sequence"/>
</dbReference>
<evidence type="ECO:0000313" key="1">
    <source>
        <dbReference type="EMBL" id="TSI17669.1"/>
    </source>
</evidence>
<name>A0A556CJR5_BREAU</name>